<keyword evidence="2" id="KW-1185">Reference proteome</keyword>
<dbReference type="EMBL" id="AYYQ01000018">
    <property type="protein sequence ID" value="KRM68659.1"/>
    <property type="molecule type" value="Genomic_DNA"/>
</dbReference>
<dbReference type="OrthoDB" id="2146119at2"/>
<dbReference type="Proteomes" id="UP000052012">
    <property type="component" value="Unassembled WGS sequence"/>
</dbReference>
<dbReference type="PATRIC" id="fig|1423781.4.peg.1015"/>
<comment type="caution">
    <text evidence="1">The sequence shown here is derived from an EMBL/GenBank/DDBJ whole genome shotgun (WGS) entry which is preliminary data.</text>
</comment>
<evidence type="ECO:0000313" key="1">
    <source>
        <dbReference type="EMBL" id="KRM68659.1"/>
    </source>
</evidence>
<evidence type="ECO:0000313" key="2">
    <source>
        <dbReference type="Proteomes" id="UP000052012"/>
    </source>
</evidence>
<dbReference type="RefSeq" id="WP_056965961.1">
    <property type="nucleotide sequence ID" value="NZ_AYYQ01000018.1"/>
</dbReference>
<name>A0A0R2AZW2_9LACO</name>
<organism evidence="1 2">
    <name type="scientific">Apilactobacillus ozensis DSM 23829 = JCM 17196</name>
    <dbReference type="NCBI Taxonomy" id="1423781"/>
    <lineage>
        <taxon>Bacteria</taxon>
        <taxon>Bacillati</taxon>
        <taxon>Bacillota</taxon>
        <taxon>Bacilli</taxon>
        <taxon>Lactobacillales</taxon>
        <taxon>Lactobacillaceae</taxon>
        <taxon>Apilactobacillus</taxon>
    </lineage>
</organism>
<sequence>MYVYSYCIECKHTVVPKEILANVKHSFNVINSDFDSPYKFVLSDFYVRDNKMFLDIAYVTNDATSEYLQDLNKLKKGS</sequence>
<proteinExistence type="predicted"/>
<gene>
    <name evidence="1" type="ORF">FD06_GL000978</name>
</gene>
<protein>
    <submittedName>
        <fullName evidence="1">Uncharacterized protein</fullName>
    </submittedName>
</protein>
<accession>A0A0R2AZW2</accession>
<reference evidence="1 2" key="1">
    <citation type="journal article" date="2015" name="Genome Announc.">
        <title>Expanding the biotechnology potential of lactobacilli through comparative genomics of 213 strains and associated genera.</title>
        <authorList>
            <person name="Sun Z."/>
            <person name="Harris H.M."/>
            <person name="McCann A."/>
            <person name="Guo C."/>
            <person name="Argimon S."/>
            <person name="Zhang W."/>
            <person name="Yang X."/>
            <person name="Jeffery I.B."/>
            <person name="Cooney J.C."/>
            <person name="Kagawa T.F."/>
            <person name="Liu W."/>
            <person name="Song Y."/>
            <person name="Salvetti E."/>
            <person name="Wrobel A."/>
            <person name="Rasinkangas P."/>
            <person name="Parkhill J."/>
            <person name="Rea M.C."/>
            <person name="O'Sullivan O."/>
            <person name="Ritari J."/>
            <person name="Douillard F.P."/>
            <person name="Paul Ross R."/>
            <person name="Yang R."/>
            <person name="Briner A.E."/>
            <person name="Felis G.E."/>
            <person name="de Vos W.M."/>
            <person name="Barrangou R."/>
            <person name="Klaenhammer T.R."/>
            <person name="Caufield P.W."/>
            <person name="Cui Y."/>
            <person name="Zhang H."/>
            <person name="O'Toole P.W."/>
        </authorList>
    </citation>
    <scope>NUCLEOTIDE SEQUENCE [LARGE SCALE GENOMIC DNA]</scope>
    <source>
        <strain evidence="1 2">DSM 23829</strain>
    </source>
</reference>
<dbReference type="AlphaFoldDB" id="A0A0R2AZW2"/>